<evidence type="ECO:0000256" key="5">
    <source>
        <dbReference type="ARBA" id="ARBA00023242"/>
    </source>
</evidence>
<reference evidence="7 8" key="1">
    <citation type="journal article" date="2018" name="Mol. Plant">
        <title>The genome of Artemisia annua provides insight into the evolution of Asteraceae family and artemisinin biosynthesis.</title>
        <authorList>
            <person name="Shen Q."/>
            <person name="Zhang L."/>
            <person name="Liao Z."/>
            <person name="Wang S."/>
            <person name="Yan T."/>
            <person name="Shi P."/>
            <person name="Liu M."/>
            <person name="Fu X."/>
            <person name="Pan Q."/>
            <person name="Wang Y."/>
            <person name="Lv Z."/>
            <person name="Lu X."/>
            <person name="Zhang F."/>
            <person name="Jiang W."/>
            <person name="Ma Y."/>
            <person name="Chen M."/>
            <person name="Hao X."/>
            <person name="Li L."/>
            <person name="Tang Y."/>
            <person name="Lv G."/>
            <person name="Zhou Y."/>
            <person name="Sun X."/>
            <person name="Brodelius P.E."/>
            <person name="Rose J.K.C."/>
            <person name="Tang K."/>
        </authorList>
    </citation>
    <scope>NUCLEOTIDE SEQUENCE [LARGE SCALE GENOMIC DNA]</scope>
    <source>
        <strain evidence="8">cv. Huhao1</strain>
        <tissue evidence="7">Leaf</tissue>
    </source>
</reference>
<dbReference type="GO" id="GO:0005634">
    <property type="term" value="C:nucleus"/>
    <property type="evidence" value="ECO:0007669"/>
    <property type="project" value="UniProtKB-SubCell"/>
</dbReference>
<evidence type="ECO:0000256" key="4">
    <source>
        <dbReference type="ARBA" id="ARBA00023163"/>
    </source>
</evidence>
<keyword evidence="5" id="KW-0539">Nucleus</keyword>
<sequence>MVDMIVEKGIFGVEELENLVECFVKLNSEEHHKLVLLFVRCRKTHKFAMLQRTKKFFKKSIQTVKSYFSDEGYEKLPKNPSYNGHHNGRFSLENIYTEFVDHQREPKDHIMAITYEKDTNNLKHEKPSMMINHREVLRNNQQKHKETSSEIEDKRRFVTKSLKELESLDRDNVDHVYDIQEIIRCYSLLTCPVYREMVEKFFMEMYSEVFSVRHPDNTTPRRLSTHV</sequence>
<name>A0A2U1QCK7_ARTAN</name>
<dbReference type="PANTHER" id="PTHR35461:SF3">
    <property type="entry name" value="OVATE DOMAIN-CONTAINING PROTEIN"/>
    <property type="match status" value="1"/>
</dbReference>
<dbReference type="EMBL" id="PKPP01000221">
    <property type="protein sequence ID" value="PWA95755.1"/>
    <property type="molecule type" value="Genomic_DNA"/>
</dbReference>
<dbReference type="InterPro" id="IPR006458">
    <property type="entry name" value="Ovate_C"/>
</dbReference>
<evidence type="ECO:0000256" key="3">
    <source>
        <dbReference type="ARBA" id="ARBA00023015"/>
    </source>
</evidence>
<evidence type="ECO:0000259" key="6">
    <source>
        <dbReference type="PROSITE" id="PS51754"/>
    </source>
</evidence>
<dbReference type="GO" id="GO:0045892">
    <property type="term" value="P:negative regulation of DNA-templated transcription"/>
    <property type="evidence" value="ECO:0007669"/>
    <property type="project" value="UniProtKB-ARBA"/>
</dbReference>
<organism evidence="7 8">
    <name type="scientific">Artemisia annua</name>
    <name type="common">Sweet wormwood</name>
    <dbReference type="NCBI Taxonomy" id="35608"/>
    <lineage>
        <taxon>Eukaryota</taxon>
        <taxon>Viridiplantae</taxon>
        <taxon>Streptophyta</taxon>
        <taxon>Embryophyta</taxon>
        <taxon>Tracheophyta</taxon>
        <taxon>Spermatophyta</taxon>
        <taxon>Magnoliopsida</taxon>
        <taxon>eudicotyledons</taxon>
        <taxon>Gunneridae</taxon>
        <taxon>Pentapetalae</taxon>
        <taxon>asterids</taxon>
        <taxon>campanulids</taxon>
        <taxon>Asterales</taxon>
        <taxon>Asteraceae</taxon>
        <taxon>Asteroideae</taxon>
        <taxon>Anthemideae</taxon>
        <taxon>Artemisiinae</taxon>
        <taxon>Artemisia</taxon>
    </lineage>
</organism>
<accession>A0A2U1QCK7</accession>
<feature type="domain" description="OVATE" evidence="6">
    <location>
        <begin position="1"/>
        <end position="45"/>
    </location>
</feature>
<comment type="subcellular location">
    <subcellularLocation>
        <location evidence="1">Nucleus</location>
    </subcellularLocation>
</comment>
<evidence type="ECO:0000313" key="8">
    <source>
        <dbReference type="Proteomes" id="UP000245207"/>
    </source>
</evidence>
<dbReference type="PROSITE" id="PS51754">
    <property type="entry name" value="OVATE"/>
    <property type="match status" value="1"/>
</dbReference>
<dbReference type="PANTHER" id="PTHR35461">
    <property type="entry name" value="BNAANNG14610D PROTEIN"/>
    <property type="match status" value="1"/>
</dbReference>
<protein>
    <recommendedName>
        <fullName evidence="6">OVATE domain-containing protein</fullName>
    </recommendedName>
</protein>
<proteinExistence type="predicted"/>
<comment type="caution">
    <text evidence="7">The sequence shown here is derived from an EMBL/GenBank/DDBJ whole genome shotgun (WGS) entry which is preliminary data.</text>
</comment>
<keyword evidence="3" id="KW-0805">Transcription regulation</keyword>
<dbReference type="Pfam" id="PF04844">
    <property type="entry name" value="Ovate"/>
    <property type="match status" value="1"/>
</dbReference>
<evidence type="ECO:0000256" key="2">
    <source>
        <dbReference type="ARBA" id="ARBA00022491"/>
    </source>
</evidence>
<dbReference type="OrthoDB" id="1928787at2759"/>
<keyword evidence="4" id="KW-0804">Transcription</keyword>
<dbReference type="Proteomes" id="UP000245207">
    <property type="component" value="Unassembled WGS sequence"/>
</dbReference>
<keyword evidence="8" id="KW-1185">Reference proteome</keyword>
<evidence type="ECO:0000313" key="7">
    <source>
        <dbReference type="EMBL" id="PWA95755.1"/>
    </source>
</evidence>
<evidence type="ECO:0000256" key="1">
    <source>
        <dbReference type="ARBA" id="ARBA00004123"/>
    </source>
</evidence>
<keyword evidence="2" id="KW-0678">Repressor</keyword>
<gene>
    <name evidence="7" type="ORF">CTI12_AA047620</name>
</gene>
<dbReference type="AlphaFoldDB" id="A0A2U1QCK7"/>